<dbReference type="Pfam" id="PF14891">
    <property type="entry name" value="Peptidase_M91"/>
    <property type="match status" value="1"/>
</dbReference>
<dbReference type="PANTHER" id="PTHR13802:SF52">
    <property type="entry name" value="MUCIN-4"/>
    <property type="match status" value="1"/>
</dbReference>
<feature type="signal peptide" evidence="2">
    <location>
        <begin position="1"/>
        <end position="30"/>
    </location>
</feature>
<keyword evidence="2" id="KW-0732">Signal</keyword>
<organism evidence="4 5">
    <name type="scientific">Micromonospora acroterricola</name>
    <dbReference type="NCBI Taxonomy" id="2202421"/>
    <lineage>
        <taxon>Bacteria</taxon>
        <taxon>Bacillati</taxon>
        <taxon>Actinomycetota</taxon>
        <taxon>Actinomycetes</taxon>
        <taxon>Micromonosporales</taxon>
        <taxon>Micromonosporaceae</taxon>
        <taxon>Micromonospora</taxon>
    </lineage>
</organism>
<gene>
    <name evidence="4" type="ORF">DKT68_19310</name>
</gene>
<feature type="chain" id="PRO_5016448031" description="VWFD domain-containing protein" evidence="2">
    <location>
        <begin position="31"/>
        <end position="786"/>
    </location>
</feature>
<evidence type="ECO:0000259" key="3">
    <source>
        <dbReference type="PROSITE" id="PS51233"/>
    </source>
</evidence>
<dbReference type="PANTHER" id="PTHR13802">
    <property type="entry name" value="MUCIN 4-RELATED"/>
    <property type="match status" value="1"/>
</dbReference>
<evidence type="ECO:0000313" key="5">
    <source>
        <dbReference type="Proteomes" id="UP000245410"/>
    </source>
</evidence>
<comment type="caution">
    <text evidence="4">The sequence shown here is derived from an EMBL/GenBank/DDBJ whole genome shotgun (WGS) entry which is preliminary data.</text>
</comment>
<protein>
    <recommendedName>
        <fullName evidence="3">VWFD domain-containing protein</fullName>
    </recommendedName>
</protein>
<feature type="domain" description="VWFD" evidence="3">
    <location>
        <begin position="209"/>
        <end position="398"/>
    </location>
</feature>
<sequence length="786" mass="81992">MTGMRSRVGVRAGVVLVGLLVLLAPQAASAVVSVNPDLQTEYAGCVGQIRSSGNGAVLDALERSGKQIKVRRPIFGTESSTTTYVPGSDVQINWVPENDGRKLTDEGPGFTEDQCATLIHEMNHALDEVNDTDRGQFCTQGGQQVSTADPDEVHAVLAENAYRQAVGVPTRTTYSGMKLPPNGKDCDLPKPRPPGGGGCSISVIGKGYRCANSNGDPHLLTYDGLRYDFQAAGEFVLSRSLTDDFEVQVRQTMFPASSVVAVNSAVAVRVAGDRVGVYATPDGPVTRVNGAPPTSAPTGVKLPRGGTVTTWDDGTVTVDWPDGARLDVHPLGVWGVSVSVTAPTGRAGKLEGLLGDHDGDPGDDLTVRNGGRLAQPPTFDALHPGFADSWRVEGQRSLFDYEPGQTTDTFTDRRFPHRLLTVGDLPNRATAELVCRRAGVTDPAVLADCVLDVALTGQVAFATDAARAQRDAPGAGDVSLEVTRPGAIAALKVPGRAGQKIFIQVPAATVADRCNVLLLLDPQGRELATGCVISGVGYIDTTTLTATGDHQVVLDLWGSDLGRATVRVVTVTDEEQTLAVDGPGVLATLAQPGAVSRLAFDGRAGQKVFLQVTGATLPDRCGVLRLRDPAGDPVAGGCVIGGQGYVDGFVLPATGRYVLEIDGVSTDTGWADVRLRDARDEQLDTVPDGRASTLAVRQPGAVSRLRFTADAGRRIAVEVTAATLPDRCGILALTGPDGDAVGGGCVIGGTGRFETGPLPKGGTYTLVLDPYAEDTGSASVTVRRIG</sequence>
<dbReference type="Pfam" id="PF00094">
    <property type="entry name" value="VWD"/>
    <property type="match status" value="1"/>
</dbReference>
<dbReference type="PROSITE" id="PS51233">
    <property type="entry name" value="VWFD"/>
    <property type="match status" value="1"/>
</dbReference>
<keyword evidence="5" id="KW-1185">Reference proteome</keyword>
<dbReference type="SMART" id="SM00216">
    <property type="entry name" value="VWD"/>
    <property type="match status" value="1"/>
</dbReference>
<evidence type="ECO:0000256" key="1">
    <source>
        <dbReference type="SAM" id="MobiDB-lite"/>
    </source>
</evidence>
<reference evidence="4 5" key="1">
    <citation type="submission" date="2018-05" db="EMBL/GenBank/DDBJ databases">
        <title>Micromonospora atacamensis sp. nov., a novel actinobacteria isolated from high altitude Atacama Desert soil.</title>
        <authorList>
            <person name="Carro L."/>
            <person name="Golinska P."/>
            <person name="Klenk H.-P."/>
            <person name="Goodfellow M."/>
        </authorList>
    </citation>
    <scope>NUCLEOTIDE SEQUENCE [LARGE SCALE GENOMIC DNA]</scope>
    <source>
        <strain evidence="4 5">5R2A7</strain>
    </source>
</reference>
<proteinExistence type="predicted"/>
<dbReference type="Proteomes" id="UP000245410">
    <property type="component" value="Unassembled WGS sequence"/>
</dbReference>
<feature type="region of interest" description="Disordered" evidence="1">
    <location>
        <begin position="286"/>
        <end position="305"/>
    </location>
</feature>
<dbReference type="InterPro" id="IPR001846">
    <property type="entry name" value="VWF_type-D"/>
</dbReference>
<name>A0A317CXM9_9ACTN</name>
<dbReference type="EMBL" id="QGKR01000225">
    <property type="protein sequence ID" value="PWR07378.1"/>
    <property type="molecule type" value="Genomic_DNA"/>
</dbReference>
<dbReference type="InterPro" id="IPR051495">
    <property type="entry name" value="Epithelial_Barrier/Signaling"/>
</dbReference>
<accession>A0A317CXM9</accession>
<dbReference type="InterPro" id="IPR028208">
    <property type="entry name" value="Effector_pro_NleD-like"/>
</dbReference>
<evidence type="ECO:0000313" key="4">
    <source>
        <dbReference type="EMBL" id="PWR07378.1"/>
    </source>
</evidence>
<dbReference type="AlphaFoldDB" id="A0A317CXM9"/>
<evidence type="ECO:0000256" key="2">
    <source>
        <dbReference type="SAM" id="SignalP"/>
    </source>
</evidence>